<keyword evidence="5" id="KW-1185">Reference proteome</keyword>
<evidence type="ECO:0000256" key="1">
    <source>
        <dbReference type="ARBA" id="ARBA00022729"/>
    </source>
</evidence>
<evidence type="ECO:0000313" key="4">
    <source>
        <dbReference type="EMBL" id="AIR07094.1"/>
    </source>
</evidence>
<evidence type="ECO:0000256" key="2">
    <source>
        <dbReference type="SAM" id="SignalP"/>
    </source>
</evidence>
<evidence type="ECO:0000313" key="5">
    <source>
        <dbReference type="Proteomes" id="UP000029481"/>
    </source>
</evidence>
<organism evidence="4 5">
    <name type="scientific">Cedecea neteri</name>
    <dbReference type="NCBI Taxonomy" id="158822"/>
    <lineage>
        <taxon>Bacteria</taxon>
        <taxon>Pseudomonadati</taxon>
        <taxon>Pseudomonadota</taxon>
        <taxon>Gammaproteobacteria</taxon>
        <taxon>Enterobacterales</taxon>
        <taxon>Enterobacteriaceae</taxon>
        <taxon>Cedecea</taxon>
    </lineage>
</organism>
<dbReference type="KEGG" id="cnt:JT31_21490"/>
<dbReference type="InterPro" id="IPR036275">
    <property type="entry name" value="YdgH-like_sf"/>
</dbReference>
<dbReference type="InterPro" id="IPR025543">
    <property type="entry name" value="Dodecin-like"/>
</dbReference>
<dbReference type="RefSeq" id="WP_038481790.1">
    <property type="nucleotide sequence ID" value="NZ_CP009451.1"/>
</dbReference>
<dbReference type="Proteomes" id="UP000029481">
    <property type="component" value="Chromosome"/>
</dbReference>
<dbReference type="AlphaFoldDB" id="A0A089Q9C3"/>
<gene>
    <name evidence="4" type="ORF">JT31_21490</name>
</gene>
<accession>A0A089Q9C3</accession>
<keyword evidence="1 2" id="KW-0732">Signal</keyword>
<proteinExistence type="predicted"/>
<dbReference type="Pfam" id="PF07338">
    <property type="entry name" value="YdgH_BhsA-like"/>
    <property type="match status" value="1"/>
</dbReference>
<feature type="chain" id="PRO_5001849190" description="YdgH/BhsA/McbA-like domain-containing protein" evidence="2">
    <location>
        <begin position="23"/>
        <end position="92"/>
    </location>
</feature>
<feature type="signal peptide" evidence="2">
    <location>
        <begin position="1"/>
        <end position="22"/>
    </location>
</feature>
<reference evidence="4 5" key="1">
    <citation type="submission" date="2014-09" db="EMBL/GenBank/DDBJ databases">
        <title>Cedecea neteri SSMD04 Genome Sequencing.</title>
        <authorList>
            <person name="Tan J.-Y."/>
        </authorList>
    </citation>
    <scope>NUCLEOTIDE SEQUENCE [LARGE SCALE GENOMIC DNA]</scope>
    <source>
        <strain evidence="4 5">SSMD04</strain>
    </source>
</reference>
<protein>
    <recommendedName>
        <fullName evidence="3">YdgH/BhsA/McbA-like domain-containing protein</fullName>
    </recommendedName>
</protein>
<evidence type="ECO:0000259" key="3">
    <source>
        <dbReference type="Pfam" id="PF07338"/>
    </source>
</evidence>
<dbReference type="EMBL" id="CP009451">
    <property type="protein sequence ID" value="AIR07094.1"/>
    <property type="molecule type" value="Genomic_DNA"/>
</dbReference>
<dbReference type="OrthoDB" id="6540461at2"/>
<dbReference type="InterPro" id="IPR010854">
    <property type="entry name" value="YdgH/BhsA/McbA-like_dom"/>
</dbReference>
<dbReference type="Gene3D" id="3.30.1660.10">
    <property type="entry name" value="Flavin-binding protein dodecin"/>
    <property type="match status" value="1"/>
</dbReference>
<name>A0A089Q9C3_9ENTR</name>
<sequence length="92" mass="9317">MKKITATVILALSSVFASAAFAAPLPQVLNGSAVGEEQIGVVSIRGVSGSTDDAINQLQVKAEKIGGSKINITGLGTPGDSSLWSGTAQVYR</sequence>
<feature type="domain" description="YdgH/BhsA/McbA-like" evidence="3">
    <location>
        <begin position="37"/>
        <end position="92"/>
    </location>
</feature>
<dbReference type="SUPFAM" id="SSF159871">
    <property type="entry name" value="YdgH-like"/>
    <property type="match status" value="1"/>
</dbReference>